<evidence type="ECO:0000313" key="1">
    <source>
        <dbReference type="EMBL" id="PSR85707.1"/>
    </source>
</evidence>
<proteinExistence type="predicted"/>
<protein>
    <submittedName>
        <fullName evidence="1">Uncharacterized protein</fullName>
    </submittedName>
</protein>
<dbReference type="AlphaFoldDB" id="A0A2R6P5E7"/>
<name>A0A2R6P5E7_9APHY</name>
<sequence>MLTHELPHIFPLASAQERGTIPQCESSKLDGRVDANKYTGPAADGEINTNEIRWHYQSILGRMSSTAKD</sequence>
<accession>A0A2R6P5E7</accession>
<organism evidence="1 2">
    <name type="scientific">Hermanssonia centrifuga</name>
    <dbReference type="NCBI Taxonomy" id="98765"/>
    <lineage>
        <taxon>Eukaryota</taxon>
        <taxon>Fungi</taxon>
        <taxon>Dikarya</taxon>
        <taxon>Basidiomycota</taxon>
        <taxon>Agaricomycotina</taxon>
        <taxon>Agaricomycetes</taxon>
        <taxon>Polyporales</taxon>
        <taxon>Meruliaceae</taxon>
        <taxon>Hermanssonia</taxon>
    </lineage>
</organism>
<reference evidence="1 2" key="1">
    <citation type="submission" date="2018-02" db="EMBL/GenBank/DDBJ databases">
        <title>Genome sequence of the basidiomycete white-rot fungus Phlebia centrifuga.</title>
        <authorList>
            <person name="Granchi Z."/>
            <person name="Peng M."/>
            <person name="de Vries R.P."/>
            <person name="Hilden K."/>
            <person name="Makela M.R."/>
            <person name="Grigoriev I."/>
            <person name="Riley R."/>
        </authorList>
    </citation>
    <scope>NUCLEOTIDE SEQUENCE [LARGE SCALE GENOMIC DNA]</scope>
    <source>
        <strain evidence="1 2">FBCC195</strain>
    </source>
</reference>
<gene>
    <name evidence="1" type="ORF">PHLCEN_2v5354</name>
</gene>
<evidence type="ECO:0000313" key="2">
    <source>
        <dbReference type="Proteomes" id="UP000186601"/>
    </source>
</evidence>
<keyword evidence="2" id="KW-1185">Reference proteome</keyword>
<comment type="caution">
    <text evidence="1">The sequence shown here is derived from an EMBL/GenBank/DDBJ whole genome shotgun (WGS) entry which is preliminary data.</text>
</comment>
<dbReference type="Proteomes" id="UP000186601">
    <property type="component" value="Unassembled WGS sequence"/>
</dbReference>
<dbReference type="EMBL" id="MLYV02000527">
    <property type="protein sequence ID" value="PSR85707.1"/>
    <property type="molecule type" value="Genomic_DNA"/>
</dbReference>